<dbReference type="AlphaFoldDB" id="A0AAD5UFB1"/>
<dbReference type="EMBL" id="JADGKB010000101">
    <property type="protein sequence ID" value="KAJ3253739.1"/>
    <property type="molecule type" value="Genomic_DNA"/>
</dbReference>
<accession>A0AAD5UFB1</accession>
<dbReference type="Proteomes" id="UP001210925">
    <property type="component" value="Unassembled WGS sequence"/>
</dbReference>
<protein>
    <submittedName>
        <fullName evidence="1">Uncharacterized protein</fullName>
    </submittedName>
</protein>
<reference evidence="1" key="1">
    <citation type="submission" date="2020-05" db="EMBL/GenBank/DDBJ databases">
        <title>Phylogenomic resolution of chytrid fungi.</title>
        <authorList>
            <person name="Stajich J.E."/>
            <person name="Amses K."/>
            <person name="Simmons R."/>
            <person name="Seto K."/>
            <person name="Myers J."/>
            <person name="Bonds A."/>
            <person name="Quandt C.A."/>
            <person name="Barry K."/>
            <person name="Liu P."/>
            <person name="Grigoriev I."/>
            <person name="Longcore J.E."/>
            <person name="James T.Y."/>
        </authorList>
    </citation>
    <scope>NUCLEOTIDE SEQUENCE</scope>
    <source>
        <strain evidence="1">PLAUS21</strain>
    </source>
</reference>
<keyword evidence="2" id="KW-1185">Reference proteome</keyword>
<name>A0AAD5UFB1_9FUNG</name>
<proteinExistence type="predicted"/>
<comment type="caution">
    <text evidence="1">The sequence shown here is derived from an EMBL/GenBank/DDBJ whole genome shotgun (WGS) entry which is preliminary data.</text>
</comment>
<sequence>LEFLSIRQLNSLHKALKTVLKNCPVIGKIQVCLDRNGTSNQIKASNAANHSLGQLDPQKQYTSNKESSPGSATTCFDILETTLCNWKNNCHRFLIYKHLIAIKKLNMGFNQALVSLQTRQLNREYLTAGQLHHKQLLEFECLLKTLIQSFCLLIQNQNELNLCNFNLNEMPFH</sequence>
<organism evidence="1 2">
    <name type="scientific">Boothiomyces macroporosus</name>
    <dbReference type="NCBI Taxonomy" id="261099"/>
    <lineage>
        <taxon>Eukaryota</taxon>
        <taxon>Fungi</taxon>
        <taxon>Fungi incertae sedis</taxon>
        <taxon>Chytridiomycota</taxon>
        <taxon>Chytridiomycota incertae sedis</taxon>
        <taxon>Chytridiomycetes</taxon>
        <taxon>Rhizophydiales</taxon>
        <taxon>Terramycetaceae</taxon>
        <taxon>Boothiomyces</taxon>
    </lineage>
</organism>
<feature type="non-terminal residue" evidence="1">
    <location>
        <position position="1"/>
    </location>
</feature>
<gene>
    <name evidence="1" type="ORF">HK103_000331</name>
</gene>
<evidence type="ECO:0000313" key="2">
    <source>
        <dbReference type="Proteomes" id="UP001210925"/>
    </source>
</evidence>
<evidence type="ECO:0000313" key="1">
    <source>
        <dbReference type="EMBL" id="KAJ3253739.1"/>
    </source>
</evidence>